<protein>
    <submittedName>
        <fullName evidence="1">Uncharacterized protein</fullName>
    </submittedName>
</protein>
<organism evidence="1">
    <name type="scientific">hydrothermal vent metagenome</name>
    <dbReference type="NCBI Taxonomy" id="652676"/>
    <lineage>
        <taxon>unclassified sequences</taxon>
        <taxon>metagenomes</taxon>
        <taxon>ecological metagenomes</taxon>
    </lineage>
</organism>
<evidence type="ECO:0000313" key="1">
    <source>
        <dbReference type="EMBL" id="CUV08749.1"/>
    </source>
</evidence>
<name>A0A160VFP0_9ZZZZ</name>
<dbReference type="EMBL" id="FAXC01000117">
    <property type="protein sequence ID" value="CUV08749.1"/>
    <property type="molecule type" value="Genomic_DNA"/>
</dbReference>
<sequence length="55" mass="5964">MSCASNGLALYEPDGNTTISARGIQDIGYVYHAEFSGGYLFAATREGLQIFEIDE</sequence>
<gene>
    <name evidence="1" type="ORF">MGWOODY_Mmi1121</name>
</gene>
<proteinExistence type="predicted"/>
<reference evidence="1" key="1">
    <citation type="submission" date="2015-10" db="EMBL/GenBank/DDBJ databases">
        <authorList>
            <person name="Gilbert D.G."/>
        </authorList>
    </citation>
    <scope>NUCLEOTIDE SEQUENCE</scope>
</reference>
<accession>A0A160VFP0</accession>
<dbReference type="AlphaFoldDB" id="A0A160VFP0"/>